<evidence type="ECO:0000313" key="10">
    <source>
        <dbReference type="Proteomes" id="UP000186594"/>
    </source>
</evidence>
<dbReference type="Gene3D" id="2.130.10.10">
    <property type="entry name" value="YVTN repeat-like/Quinoprotein amine dehydrogenase"/>
    <property type="match status" value="2"/>
</dbReference>
<dbReference type="SMART" id="SM00320">
    <property type="entry name" value="WD40"/>
    <property type="match status" value="5"/>
</dbReference>
<dbReference type="GO" id="GO:0045503">
    <property type="term" value="F:dynein light chain binding"/>
    <property type="evidence" value="ECO:0007669"/>
    <property type="project" value="TreeGrafter"/>
</dbReference>
<dbReference type="OrthoDB" id="366230at2759"/>
<keyword evidence="8" id="KW-0472">Membrane</keyword>
<dbReference type="AlphaFoldDB" id="A0A1U7LGX7"/>
<evidence type="ECO:0000256" key="1">
    <source>
        <dbReference type="ARBA" id="ARBA00004496"/>
    </source>
</evidence>
<evidence type="ECO:0000313" key="9">
    <source>
        <dbReference type="EMBL" id="OLL21904.1"/>
    </source>
</evidence>
<comment type="caution">
    <text evidence="9">The sequence shown here is derived from an EMBL/GenBank/DDBJ whole genome shotgun (WGS) entry which is preliminary data.</text>
</comment>
<dbReference type="PROSITE" id="PS50294">
    <property type="entry name" value="WD_REPEATS_REGION"/>
    <property type="match status" value="1"/>
</dbReference>
<dbReference type="STRING" id="1198029.A0A1U7LGX7"/>
<evidence type="ECO:0000256" key="6">
    <source>
        <dbReference type="SAM" id="Coils"/>
    </source>
</evidence>
<feature type="non-terminal residue" evidence="9">
    <location>
        <position position="1"/>
    </location>
</feature>
<dbReference type="OMA" id="CTCMSFA"/>
<evidence type="ECO:0000256" key="8">
    <source>
        <dbReference type="SAM" id="Phobius"/>
    </source>
</evidence>
<feature type="coiled-coil region" evidence="6">
    <location>
        <begin position="31"/>
        <end position="61"/>
    </location>
</feature>
<dbReference type="Proteomes" id="UP000186594">
    <property type="component" value="Unassembled WGS sequence"/>
</dbReference>
<dbReference type="InterPro" id="IPR001680">
    <property type="entry name" value="WD40_rpt"/>
</dbReference>
<dbReference type="FunFam" id="2.130.10.10:FF:000414">
    <property type="entry name" value="Cytoplasmic dynein intermediate chain"/>
    <property type="match status" value="1"/>
</dbReference>
<dbReference type="InterPro" id="IPR036322">
    <property type="entry name" value="WD40_repeat_dom_sf"/>
</dbReference>
<gene>
    <name evidence="9" type="ORF">NEOLI_002182</name>
</gene>
<keyword evidence="4" id="KW-0677">Repeat</keyword>
<proteinExistence type="predicted"/>
<accession>A0A1U7LGX7</accession>
<keyword evidence="6" id="KW-0175">Coiled coil</keyword>
<dbReference type="GO" id="GO:0010970">
    <property type="term" value="P:transport along microtubule"/>
    <property type="evidence" value="ECO:0007669"/>
    <property type="project" value="TreeGrafter"/>
</dbReference>
<evidence type="ECO:0000256" key="2">
    <source>
        <dbReference type="ARBA" id="ARBA00022490"/>
    </source>
</evidence>
<feature type="region of interest" description="Disordered" evidence="7">
    <location>
        <begin position="180"/>
        <end position="205"/>
    </location>
</feature>
<keyword evidence="2" id="KW-0963">Cytoplasm</keyword>
<evidence type="ECO:0000256" key="4">
    <source>
        <dbReference type="ARBA" id="ARBA00022737"/>
    </source>
</evidence>
<feature type="transmembrane region" description="Helical" evidence="8">
    <location>
        <begin position="12"/>
        <end position="31"/>
    </location>
</feature>
<keyword evidence="10" id="KW-1185">Reference proteome</keyword>
<evidence type="ECO:0000256" key="3">
    <source>
        <dbReference type="ARBA" id="ARBA00022574"/>
    </source>
</evidence>
<dbReference type="SUPFAM" id="SSF50978">
    <property type="entry name" value="WD40 repeat-like"/>
    <property type="match status" value="1"/>
</dbReference>
<dbReference type="PANTHER" id="PTHR12442">
    <property type="entry name" value="DYNEIN INTERMEDIATE CHAIN"/>
    <property type="match status" value="1"/>
</dbReference>
<reference evidence="9 10" key="1">
    <citation type="submission" date="2016-04" db="EMBL/GenBank/DDBJ databases">
        <title>Evolutionary innovation and constraint leading to complex multicellularity in the Ascomycota.</title>
        <authorList>
            <person name="Cisse O."/>
            <person name="Nguyen A."/>
            <person name="Hewitt D.A."/>
            <person name="Jedd G."/>
            <person name="Stajich J.E."/>
        </authorList>
    </citation>
    <scope>NUCLEOTIDE SEQUENCE [LARGE SCALE GENOMIC DNA]</scope>
    <source>
        <strain evidence="9 10">DAH-3</strain>
    </source>
</reference>
<keyword evidence="8" id="KW-0812">Transmembrane</keyword>
<dbReference type="Pfam" id="PF00400">
    <property type="entry name" value="WD40"/>
    <property type="match status" value="2"/>
</dbReference>
<dbReference type="EMBL" id="LXFE01004155">
    <property type="protein sequence ID" value="OLL21904.1"/>
    <property type="molecule type" value="Genomic_DNA"/>
</dbReference>
<dbReference type="GO" id="GO:0045504">
    <property type="term" value="F:dynein heavy chain binding"/>
    <property type="evidence" value="ECO:0007669"/>
    <property type="project" value="TreeGrafter"/>
</dbReference>
<protein>
    <submittedName>
        <fullName evidence="9">Cytoplasmic dynein 1 intermediate chain 2</fullName>
    </submittedName>
</protein>
<keyword evidence="8" id="KW-1133">Transmembrane helix</keyword>
<comment type="subcellular location">
    <subcellularLocation>
        <location evidence="1">Cytoplasm</location>
    </subcellularLocation>
</comment>
<keyword evidence="3 5" id="KW-0853">WD repeat</keyword>
<feature type="repeat" description="WD" evidence="5">
    <location>
        <begin position="484"/>
        <end position="531"/>
    </location>
</feature>
<dbReference type="InterPro" id="IPR050687">
    <property type="entry name" value="Dynein_IC"/>
</dbReference>
<dbReference type="InterPro" id="IPR015943">
    <property type="entry name" value="WD40/YVTN_repeat-like_dom_sf"/>
</dbReference>
<dbReference type="GO" id="GO:0005868">
    <property type="term" value="C:cytoplasmic dynein complex"/>
    <property type="evidence" value="ECO:0007669"/>
    <property type="project" value="TreeGrafter"/>
</dbReference>
<sequence>IVTHQKTRPPPIFLVVNSASSTSSYLIIIRLRIMERRRAEIEAKKAKLEALRKQREDRKLSLSRQEITSPQPLSSSRKDIDDLVASLVGNRTDSALESEIGSERGVISPPLIHPIVASTKNLEIGDVNILLDVAPKEETVQVIMYSKEIQTSNISDDEDTIKTTPINEDAIRERIRRELMEEKEEKPNEPVKQEEEIPKTPELSEKEKDTIISSNNFLDFLDRSTKVIERAMNEEYDILVDYGMVSEDKTQSDSHGQKLKESLSFYDSRWNKKRSITSLSFSPKESLFFLSSLILQFSELVLASYTKNPSAPSDPDGLVQIWNSHLPSRAEYTFHSQSDILTASFSPFHPNLVVGGAYSGQILLWDTRVKTNPVLKTPLGGGGHTHPVYGVMVVGTQNANNVISCSTDGVVCAWTVDMLAQPQELLELSTPPPTKTDEIAPTCLTFQTSDPTHFILGTEEGTLYPVHRYDRAGSKAGVDPNLSYRGHTAPVTSVDFHPVKGLIDLGDLVLSSSLDWTVRLWKTKMSTGVQGQQIVREEVEFAKEDMVYDVKWSPLRPGLWGCVDGAGGVELWDINVDLEVPVARVVNEGGRSLNKLAWEQHEGKKLAVGGLDGRVTLYDIDPEIAGQEFAKPEEWAVVRRLGRGRLESN</sequence>
<dbReference type="GO" id="GO:0005737">
    <property type="term" value="C:cytoplasm"/>
    <property type="evidence" value="ECO:0007669"/>
    <property type="project" value="UniProtKB-SubCell"/>
</dbReference>
<dbReference type="PANTHER" id="PTHR12442:SF22">
    <property type="entry name" value="CYTOPLASMIC DYNEIN 1 INTERMEDIATE CHAIN-RELATED"/>
    <property type="match status" value="1"/>
</dbReference>
<dbReference type="PROSITE" id="PS50082">
    <property type="entry name" value="WD_REPEATS_2"/>
    <property type="match status" value="1"/>
</dbReference>
<evidence type="ECO:0000256" key="5">
    <source>
        <dbReference type="PROSITE-ProRule" id="PRU00221"/>
    </source>
</evidence>
<evidence type="ECO:0000256" key="7">
    <source>
        <dbReference type="SAM" id="MobiDB-lite"/>
    </source>
</evidence>
<organism evidence="9 10">
    <name type="scientific">Neolecta irregularis (strain DAH-3)</name>
    <dbReference type="NCBI Taxonomy" id="1198029"/>
    <lineage>
        <taxon>Eukaryota</taxon>
        <taxon>Fungi</taxon>
        <taxon>Dikarya</taxon>
        <taxon>Ascomycota</taxon>
        <taxon>Taphrinomycotina</taxon>
        <taxon>Neolectales</taxon>
        <taxon>Neolectaceae</taxon>
        <taxon>Neolecta</taxon>
    </lineage>
</organism>
<name>A0A1U7LGX7_NEOID</name>